<evidence type="ECO:0000256" key="5">
    <source>
        <dbReference type="ARBA" id="ARBA00022989"/>
    </source>
</evidence>
<dbReference type="Pfam" id="PF00999">
    <property type="entry name" value="Na_H_Exchanger"/>
    <property type="match status" value="1"/>
</dbReference>
<feature type="transmembrane region" description="Helical" evidence="10">
    <location>
        <begin position="184"/>
        <end position="205"/>
    </location>
</feature>
<evidence type="ECO:0000256" key="10">
    <source>
        <dbReference type="SAM" id="Phobius"/>
    </source>
</evidence>
<evidence type="ECO:0000313" key="13">
    <source>
        <dbReference type="Proteomes" id="UP000051048"/>
    </source>
</evidence>
<dbReference type="InterPro" id="IPR018422">
    <property type="entry name" value="Cation/H_exchanger_CPA1"/>
</dbReference>
<dbReference type="InterPro" id="IPR006153">
    <property type="entry name" value="Cation/H_exchanger_TM"/>
</dbReference>
<comment type="subcellular location">
    <subcellularLocation>
        <location evidence="1">Cell membrane</location>
        <topology evidence="1">Multi-pass membrane protein</topology>
    </subcellularLocation>
</comment>
<sequence>MIVSTTVLLVAASVSNIVSKFNSRIADSYIALAIGIIIAYIPILNAWVAPFHTEVFMIGVVAPLLYIEGQTTSLSSVKSELGSIIGVTVTLAVVTAIMTGFVVNLATTAAISLPIAFLMASIATPTDATASESVRVGLEMPQGVEKMLKMESLFNDATGIVLLNGTLLWATAGQLNVGGSINEFIIAAVGGAFLGIVAAITLISFRQGLSRTNMDSTSAQNLIFIMTPFIVYFLAEELHVSGVIAVVCAGLLQNNEGQRSRFVNPRQFHNGLQLADLMREILNDMVFVILGIMLVRIFREDFGYHLDTRHPFFWIVAGVVMYVMGLLARYLYMRFMRRSRRDSLLFSLGGVHGAVTLALVFMVHADDIGRSAFSMLVLSESVLVLLSMIVPTVAFKFLLPHGLSQKEELVESDRIRQAMVAKAIKAVESMYLPTKVKVSVLYDLRDQVNLNTLKDFWKVWLISARYPELTPAETELQMRALRYAFVVERDYLDEISQMEHMENYVYKIYNDVLLSESILLNSTGKLDD</sequence>
<dbReference type="GO" id="GO:0015386">
    <property type="term" value="F:potassium:proton antiporter activity"/>
    <property type="evidence" value="ECO:0007669"/>
    <property type="project" value="TreeGrafter"/>
</dbReference>
<evidence type="ECO:0000256" key="3">
    <source>
        <dbReference type="ARBA" id="ARBA00022475"/>
    </source>
</evidence>
<dbReference type="PANTHER" id="PTHR10110">
    <property type="entry name" value="SODIUM/HYDROGEN EXCHANGER"/>
    <property type="match status" value="1"/>
</dbReference>
<reference evidence="12 13" key="1">
    <citation type="journal article" date="2015" name="Genome Announc.">
        <title>Expanding the biotechnology potential of lactobacilli through comparative genomics of 213 strains and associated genera.</title>
        <authorList>
            <person name="Sun Z."/>
            <person name="Harris H.M."/>
            <person name="McCann A."/>
            <person name="Guo C."/>
            <person name="Argimon S."/>
            <person name="Zhang W."/>
            <person name="Yang X."/>
            <person name="Jeffery I.B."/>
            <person name="Cooney J.C."/>
            <person name="Kagawa T.F."/>
            <person name="Liu W."/>
            <person name="Song Y."/>
            <person name="Salvetti E."/>
            <person name="Wrobel A."/>
            <person name="Rasinkangas P."/>
            <person name="Parkhill J."/>
            <person name="Rea M.C."/>
            <person name="O'Sullivan O."/>
            <person name="Ritari J."/>
            <person name="Douillard F.P."/>
            <person name="Paul Ross R."/>
            <person name="Yang R."/>
            <person name="Briner A.E."/>
            <person name="Felis G.E."/>
            <person name="de Vos W.M."/>
            <person name="Barrangou R."/>
            <person name="Klaenhammer T.R."/>
            <person name="Caufield P.W."/>
            <person name="Cui Y."/>
            <person name="Zhang H."/>
            <person name="O'Toole P.W."/>
        </authorList>
    </citation>
    <scope>NUCLEOTIDE SEQUENCE [LARGE SCALE GENOMIC DNA]</scope>
    <source>
        <strain evidence="12 13">DSM 15833</strain>
    </source>
</reference>
<proteinExistence type="predicted"/>
<feature type="transmembrane region" description="Helical" evidence="10">
    <location>
        <begin position="153"/>
        <end position="172"/>
    </location>
</feature>
<keyword evidence="4 10" id="KW-0812">Transmembrane</keyword>
<comment type="caution">
    <text evidence="12">The sequence shown here is derived from an EMBL/GenBank/DDBJ whole genome shotgun (WGS) entry which is preliminary data.</text>
</comment>
<dbReference type="Gene3D" id="6.10.140.1330">
    <property type="match status" value="1"/>
</dbReference>
<protein>
    <submittedName>
        <fullName evidence="12">Sodium hydrogen exchanger</fullName>
    </submittedName>
</protein>
<accession>A0A0R1TCX4</accession>
<dbReference type="Proteomes" id="UP000051048">
    <property type="component" value="Unassembled WGS sequence"/>
</dbReference>
<feature type="transmembrane region" description="Helical" evidence="10">
    <location>
        <begin position="29"/>
        <end position="48"/>
    </location>
</feature>
<feature type="domain" description="Cation/H+ exchanger transmembrane" evidence="11">
    <location>
        <begin position="12"/>
        <end position="398"/>
    </location>
</feature>
<keyword evidence="6" id="KW-0915">Sodium</keyword>
<dbReference type="AlphaFoldDB" id="A0A0R1TCX4"/>
<evidence type="ECO:0000256" key="2">
    <source>
        <dbReference type="ARBA" id="ARBA00022448"/>
    </source>
</evidence>
<dbReference type="GO" id="GO:0098719">
    <property type="term" value="P:sodium ion import across plasma membrane"/>
    <property type="evidence" value="ECO:0007669"/>
    <property type="project" value="TreeGrafter"/>
</dbReference>
<keyword evidence="3" id="KW-1003">Cell membrane</keyword>
<name>A0A0R1TCX4_9LACO</name>
<evidence type="ECO:0000256" key="9">
    <source>
        <dbReference type="ARBA" id="ARBA00023201"/>
    </source>
</evidence>
<evidence type="ECO:0000313" key="12">
    <source>
        <dbReference type="EMBL" id="KRL79197.1"/>
    </source>
</evidence>
<evidence type="ECO:0000256" key="8">
    <source>
        <dbReference type="ARBA" id="ARBA00023136"/>
    </source>
</evidence>
<dbReference type="OrthoDB" id="9809206at2"/>
<dbReference type="PATRIC" id="fig|1423740.3.peg.930"/>
<dbReference type="RefSeq" id="WP_056986818.1">
    <property type="nucleotide sequence ID" value="NZ_AZFH01000122.1"/>
</dbReference>
<evidence type="ECO:0000256" key="4">
    <source>
        <dbReference type="ARBA" id="ARBA00022692"/>
    </source>
</evidence>
<evidence type="ECO:0000256" key="7">
    <source>
        <dbReference type="ARBA" id="ARBA00023065"/>
    </source>
</evidence>
<organism evidence="12 13">
    <name type="scientific">Ligilactobacillus equi DSM 15833 = JCM 10991</name>
    <dbReference type="NCBI Taxonomy" id="1423740"/>
    <lineage>
        <taxon>Bacteria</taxon>
        <taxon>Bacillati</taxon>
        <taxon>Bacillota</taxon>
        <taxon>Bacilli</taxon>
        <taxon>Lactobacillales</taxon>
        <taxon>Lactobacillaceae</taxon>
        <taxon>Ligilactobacillus</taxon>
    </lineage>
</organism>
<feature type="transmembrane region" description="Helical" evidence="10">
    <location>
        <begin position="375"/>
        <end position="399"/>
    </location>
</feature>
<gene>
    <name evidence="12" type="ORF">FC36_GL000873</name>
</gene>
<dbReference type="PANTHER" id="PTHR10110:SF86">
    <property type="entry name" value="SODIUM_HYDROGEN EXCHANGER 7"/>
    <property type="match status" value="1"/>
</dbReference>
<feature type="transmembrane region" description="Helical" evidence="10">
    <location>
        <begin position="281"/>
        <end position="299"/>
    </location>
</feature>
<evidence type="ECO:0000259" key="11">
    <source>
        <dbReference type="Pfam" id="PF00999"/>
    </source>
</evidence>
<evidence type="ECO:0000256" key="6">
    <source>
        <dbReference type="ARBA" id="ARBA00023053"/>
    </source>
</evidence>
<feature type="transmembrane region" description="Helical" evidence="10">
    <location>
        <begin position="311"/>
        <end position="332"/>
    </location>
</feature>
<keyword evidence="9" id="KW-0739">Sodium transport</keyword>
<dbReference type="EMBL" id="AZFH01000122">
    <property type="protein sequence ID" value="KRL79197.1"/>
    <property type="molecule type" value="Genomic_DNA"/>
</dbReference>
<evidence type="ECO:0000256" key="1">
    <source>
        <dbReference type="ARBA" id="ARBA00004651"/>
    </source>
</evidence>
<dbReference type="GO" id="GO:0015385">
    <property type="term" value="F:sodium:proton antiporter activity"/>
    <property type="evidence" value="ECO:0007669"/>
    <property type="project" value="InterPro"/>
</dbReference>
<keyword evidence="5 10" id="KW-1133">Transmembrane helix</keyword>
<dbReference type="STRING" id="1423740.FC36_GL000873"/>
<keyword evidence="7" id="KW-0406">Ion transport</keyword>
<dbReference type="GO" id="GO:0051453">
    <property type="term" value="P:regulation of intracellular pH"/>
    <property type="evidence" value="ECO:0007669"/>
    <property type="project" value="TreeGrafter"/>
</dbReference>
<feature type="transmembrane region" description="Helical" evidence="10">
    <location>
        <begin position="84"/>
        <end position="111"/>
    </location>
</feature>
<dbReference type="GO" id="GO:0005886">
    <property type="term" value="C:plasma membrane"/>
    <property type="evidence" value="ECO:0007669"/>
    <property type="project" value="UniProtKB-SubCell"/>
</dbReference>
<keyword evidence="8 10" id="KW-0472">Membrane</keyword>
<feature type="transmembrane region" description="Helical" evidence="10">
    <location>
        <begin position="344"/>
        <end position="363"/>
    </location>
</feature>
<keyword evidence="2" id="KW-0813">Transport</keyword>